<dbReference type="PROSITE" id="PS51257">
    <property type="entry name" value="PROKAR_LIPOPROTEIN"/>
    <property type="match status" value="1"/>
</dbReference>
<gene>
    <name evidence="2" type="ORF">SAMN04487935_2529</name>
</gene>
<organism evidence="2 3">
    <name type="scientific">Flavobacterium noncentrifugens</name>
    <dbReference type="NCBI Taxonomy" id="1128970"/>
    <lineage>
        <taxon>Bacteria</taxon>
        <taxon>Pseudomonadati</taxon>
        <taxon>Bacteroidota</taxon>
        <taxon>Flavobacteriia</taxon>
        <taxon>Flavobacteriales</taxon>
        <taxon>Flavobacteriaceae</taxon>
        <taxon>Flavobacterium</taxon>
    </lineage>
</organism>
<evidence type="ECO:0000313" key="3">
    <source>
        <dbReference type="Proteomes" id="UP000199580"/>
    </source>
</evidence>
<proteinExistence type="predicted"/>
<dbReference type="EMBL" id="FNEZ01000003">
    <property type="protein sequence ID" value="SDK07901.1"/>
    <property type="molecule type" value="Genomic_DNA"/>
</dbReference>
<accession>A0A1G8YYQ0</accession>
<dbReference type="RefSeq" id="WP_091395989.1">
    <property type="nucleotide sequence ID" value="NZ_BKAI01000006.1"/>
</dbReference>
<dbReference type="AlphaFoldDB" id="A0A1G8YYQ0"/>
<protein>
    <recommendedName>
        <fullName evidence="1">DUF6265 domain-containing protein</fullName>
    </recommendedName>
</protein>
<dbReference type="Pfam" id="PF19780">
    <property type="entry name" value="DUF6265"/>
    <property type="match status" value="1"/>
</dbReference>
<dbReference type="STRING" id="1128970.SAMN04487935_2529"/>
<keyword evidence="3" id="KW-1185">Reference proteome</keyword>
<reference evidence="2 3" key="1">
    <citation type="submission" date="2016-10" db="EMBL/GenBank/DDBJ databases">
        <authorList>
            <person name="de Groot N.N."/>
        </authorList>
    </citation>
    <scope>NUCLEOTIDE SEQUENCE [LARGE SCALE GENOMIC DNA]</scope>
    <source>
        <strain evidence="2 3">CGMCC 1.10076</strain>
    </source>
</reference>
<sequence length="161" mass="18200">MKKIIFAVVILSSVIFTSCKKEDEKGPLEIDKAKWLAGEWQNKSKDGVLTESWERVNDSVFHAVCYFVHGKDTLHNEKISLLQSDNSIIYSPTVKGENGNKPVPFKMTSVNANELVFENPKHDYPQKIVYTKITADSLVTKISGMVQGKPYSETYPMKKVD</sequence>
<dbReference type="OrthoDB" id="5382295at2"/>
<evidence type="ECO:0000313" key="2">
    <source>
        <dbReference type="EMBL" id="SDK07901.1"/>
    </source>
</evidence>
<evidence type="ECO:0000259" key="1">
    <source>
        <dbReference type="Pfam" id="PF19780"/>
    </source>
</evidence>
<dbReference type="InterPro" id="IPR046232">
    <property type="entry name" value="DUF6265"/>
</dbReference>
<dbReference type="Proteomes" id="UP000199580">
    <property type="component" value="Unassembled WGS sequence"/>
</dbReference>
<name>A0A1G8YYQ0_9FLAO</name>
<feature type="domain" description="DUF6265" evidence="1">
    <location>
        <begin position="34"/>
        <end position="143"/>
    </location>
</feature>